<keyword evidence="3" id="KW-0238">DNA-binding</keyword>
<dbReference type="Gene3D" id="1.10.10.10">
    <property type="entry name" value="Winged helix-like DNA-binding domain superfamily/Winged helix DNA-binding domain"/>
    <property type="match status" value="1"/>
</dbReference>
<dbReference type="InterPro" id="IPR036388">
    <property type="entry name" value="WH-like_DNA-bd_sf"/>
</dbReference>
<dbReference type="PROSITE" id="PS50931">
    <property type="entry name" value="HTH_LYSR"/>
    <property type="match status" value="1"/>
</dbReference>
<evidence type="ECO:0000313" key="6">
    <source>
        <dbReference type="EMBL" id="OUR83355.1"/>
    </source>
</evidence>
<dbReference type="AlphaFoldDB" id="A0A1Y5ER83"/>
<proteinExistence type="inferred from homology"/>
<dbReference type="GO" id="GO:0003700">
    <property type="term" value="F:DNA-binding transcription factor activity"/>
    <property type="evidence" value="ECO:0007669"/>
    <property type="project" value="InterPro"/>
</dbReference>
<dbReference type="CDD" id="cd08422">
    <property type="entry name" value="PBP2_CrgA_like"/>
    <property type="match status" value="1"/>
</dbReference>
<dbReference type="PANTHER" id="PTHR30537">
    <property type="entry name" value="HTH-TYPE TRANSCRIPTIONAL REGULATOR"/>
    <property type="match status" value="1"/>
</dbReference>
<reference evidence="7" key="1">
    <citation type="journal article" date="2017" name="Proc. Natl. Acad. Sci. U.S.A.">
        <title>Simulation of Deepwater Horizon oil plume reveals substrate specialization within a complex community of hydrocarbon degraders.</title>
        <authorList>
            <person name="Hu P."/>
            <person name="Dubinsky E.A."/>
            <person name="Probst A.J."/>
            <person name="Wang J."/>
            <person name="Sieber C.M.K."/>
            <person name="Tom L.M."/>
            <person name="Gardinali P."/>
            <person name="Banfield J.F."/>
            <person name="Atlas R.M."/>
            <person name="Andersen G.L."/>
        </authorList>
    </citation>
    <scope>NUCLEOTIDE SEQUENCE [LARGE SCALE GENOMIC DNA]</scope>
</reference>
<dbReference type="InterPro" id="IPR058163">
    <property type="entry name" value="LysR-type_TF_proteobact-type"/>
</dbReference>
<dbReference type="Pfam" id="PF03466">
    <property type="entry name" value="LysR_substrate"/>
    <property type="match status" value="1"/>
</dbReference>
<sequence>MWRYDDLLILIEVIKQGSFIKASKKLHIPSSTISRRVSEFESALGVRLLERNSRKLSLTEKGEYLFNHCHPKMQTIKDVIQAIQIDNEKTVGKIRLTAPITLGNELLNGWFCDFAKLHSDIKLEIVLSNDYEDLLDDSFDIAIRVGPLKDSEFIAQFLFTSNSVLCASEKYLNQVKPDLNTLYQIEQCDFLSYQSDNSSLRLINSFNNKSVELEVNVRILSSSTAILRQAAIDGLGVACLPMISVKDEIMSGELIHLFKDTVGVHRREIYAVYPSKIHLSKKMKLFIEHLKLNAAKIF</sequence>
<dbReference type="Gene3D" id="3.40.190.290">
    <property type="match status" value="1"/>
</dbReference>
<evidence type="ECO:0000256" key="1">
    <source>
        <dbReference type="ARBA" id="ARBA00009437"/>
    </source>
</evidence>
<evidence type="ECO:0000313" key="7">
    <source>
        <dbReference type="Proteomes" id="UP000243053"/>
    </source>
</evidence>
<evidence type="ECO:0000256" key="2">
    <source>
        <dbReference type="ARBA" id="ARBA00023015"/>
    </source>
</evidence>
<keyword evidence="4" id="KW-0804">Transcription</keyword>
<evidence type="ECO:0000256" key="3">
    <source>
        <dbReference type="ARBA" id="ARBA00023125"/>
    </source>
</evidence>
<dbReference type="SUPFAM" id="SSF46785">
    <property type="entry name" value="Winged helix' DNA-binding domain"/>
    <property type="match status" value="1"/>
</dbReference>
<dbReference type="InterPro" id="IPR036390">
    <property type="entry name" value="WH_DNA-bd_sf"/>
</dbReference>
<organism evidence="6 7">
    <name type="scientific">Colwellia psychrerythraea</name>
    <name type="common">Vibrio psychroerythus</name>
    <dbReference type="NCBI Taxonomy" id="28229"/>
    <lineage>
        <taxon>Bacteria</taxon>
        <taxon>Pseudomonadati</taxon>
        <taxon>Pseudomonadota</taxon>
        <taxon>Gammaproteobacteria</taxon>
        <taxon>Alteromonadales</taxon>
        <taxon>Colwelliaceae</taxon>
        <taxon>Colwellia</taxon>
    </lineage>
</organism>
<dbReference type="Proteomes" id="UP000243053">
    <property type="component" value="Unassembled WGS sequence"/>
</dbReference>
<dbReference type="Pfam" id="PF00126">
    <property type="entry name" value="HTH_1"/>
    <property type="match status" value="1"/>
</dbReference>
<keyword evidence="2" id="KW-0805">Transcription regulation</keyword>
<comment type="similarity">
    <text evidence="1">Belongs to the LysR transcriptional regulatory family.</text>
</comment>
<dbReference type="GO" id="GO:0043565">
    <property type="term" value="F:sequence-specific DNA binding"/>
    <property type="evidence" value="ECO:0007669"/>
    <property type="project" value="TreeGrafter"/>
</dbReference>
<comment type="caution">
    <text evidence="6">The sequence shown here is derived from an EMBL/GenBank/DDBJ whole genome shotgun (WGS) entry which is preliminary data.</text>
</comment>
<accession>A0A1Y5ER83</accession>
<dbReference type="InterPro" id="IPR000847">
    <property type="entry name" value="LysR_HTH_N"/>
</dbReference>
<evidence type="ECO:0000256" key="4">
    <source>
        <dbReference type="ARBA" id="ARBA00023163"/>
    </source>
</evidence>
<feature type="domain" description="HTH lysR-type" evidence="5">
    <location>
        <begin position="2"/>
        <end position="59"/>
    </location>
</feature>
<dbReference type="InterPro" id="IPR005119">
    <property type="entry name" value="LysR_subst-bd"/>
</dbReference>
<dbReference type="SUPFAM" id="SSF53850">
    <property type="entry name" value="Periplasmic binding protein-like II"/>
    <property type="match status" value="1"/>
</dbReference>
<dbReference type="EMBL" id="MAAF01000028">
    <property type="protein sequence ID" value="OUR83355.1"/>
    <property type="molecule type" value="Genomic_DNA"/>
</dbReference>
<gene>
    <name evidence="6" type="ORF">A9Q75_04730</name>
</gene>
<dbReference type="FunFam" id="1.10.10.10:FF:000001">
    <property type="entry name" value="LysR family transcriptional regulator"/>
    <property type="match status" value="1"/>
</dbReference>
<dbReference type="GO" id="GO:0006351">
    <property type="term" value="P:DNA-templated transcription"/>
    <property type="evidence" value="ECO:0007669"/>
    <property type="project" value="TreeGrafter"/>
</dbReference>
<dbReference type="PANTHER" id="PTHR30537:SF5">
    <property type="entry name" value="HTH-TYPE TRANSCRIPTIONAL ACTIVATOR TTDR-RELATED"/>
    <property type="match status" value="1"/>
</dbReference>
<evidence type="ECO:0000259" key="5">
    <source>
        <dbReference type="PROSITE" id="PS50931"/>
    </source>
</evidence>
<protein>
    <recommendedName>
        <fullName evidence="5">HTH lysR-type domain-containing protein</fullName>
    </recommendedName>
</protein>
<name>A0A1Y5ER83_COLPS</name>